<protein>
    <submittedName>
        <fullName evidence="6">LacI family transcriptional regulator</fullName>
    </submittedName>
</protein>
<evidence type="ECO:0000313" key="7">
    <source>
        <dbReference type="Proteomes" id="UP000562124"/>
    </source>
</evidence>
<reference evidence="6 7" key="1">
    <citation type="submission" date="2020-04" db="EMBL/GenBank/DDBJ databases">
        <title>Sequencing and Assembly of C. fimi.</title>
        <authorList>
            <person name="Ramsey A.R."/>
        </authorList>
    </citation>
    <scope>NUCLEOTIDE SEQUENCE [LARGE SCALE GENOMIC DNA]</scope>
    <source>
        <strain evidence="6 7">SB</strain>
    </source>
</reference>
<dbReference type="Pfam" id="PF00356">
    <property type="entry name" value="LacI"/>
    <property type="match status" value="1"/>
</dbReference>
<dbReference type="PANTHER" id="PTHR30146">
    <property type="entry name" value="LACI-RELATED TRANSCRIPTIONAL REPRESSOR"/>
    <property type="match status" value="1"/>
</dbReference>
<dbReference type="AlphaFoldDB" id="A0A7Y0QGL3"/>
<keyword evidence="1" id="KW-0805">Transcription regulation</keyword>
<dbReference type="Gene3D" id="1.10.260.40">
    <property type="entry name" value="lambda repressor-like DNA-binding domains"/>
    <property type="match status" value="1"/>
</dbReference>
<dbReference type="SUPFAM" id="SSF47413">
    <property type="entry name" value="lambda repressor-like DNA-binding domains"/>
    <property type="match status" value="1"/>
</dbReference>
<organism evidence="6 7">
    <name type="scientific">Cellulomonas fimi</name>
    <dbReference type="NCBI Taxonomy" id="1708"/>
    <lineage>
        <taxon>Bacteria</taxon>
        <taxon>Bacillati</taxon>
        <taxon>Actinomycetota</taxon>
        <taxon>Actinomycetes</taxon>
        <taxon>Micrococcales</taxon>
        <taxon>Cellulomonadaceae</taxon>
        <taxon>Cellulomonas</taxon>
    </lineage>
</organism>
<keyword evidence="2" id="KW-0238">DNA-binding</keyword>
<evidence type="ECO:0000256" key="4">
    <source>
        <dbReference type="SAM" id="MobiDB-lite"/>
    </source>
</evidence>
<dbReference type="InterPro" id="IPR028082">
    <property type="entry name" value="Peripla_BP_I"/>
</dbReference>
<evidence type="ECO:0000256" key="3">
    <source>
        <dbReference type="ARBA" id="ARBA00023163"/>
    </source>
</evidence>
<dbReference type="CDD" id="cd06267">
    <property type="entry name" value="PBP1_LacI_sugar_binding-like"/>
    <property type="match status" value="1"/>
</dbReference>
<keyword evidence="7" id="KW-1185">Reference proteome</keyword>
<dbReference type="GO" id="GO:0003700">
    <property type="term" value="F:DNA-binding transcription factor activity"/>
    <property type="evidence" value="ECO:0007669"/>
    <property type="project" value="TreeGrafter"/>
</dbReference>
<dbReference type="InterPro" id="IPR046335">
    <property type="entry name" value="LacI/GalR-like_sensor"/>
</dbReference>
<sequence>MGASIRDVADAAGVSPTTVSHVLSGNRPVSPALTARVKAAMLQLGYAPMRSARNLALGRTQLIGLLVPDISNAFFAELTKGVERVASGQEYNVVIGNTGFDRDRGLMHLEMIRSRAVDGVIYSAGSPFTDSEIARAIGGLPLVLVDEEVPGSTAPILVSDNRDGGRLAAEHLLALGHHNALLLTATANLLSSQHRIEGFLGAWQRVSGSSATTADGGFTADGGQAATRAHIDQFLDGTRTAIFAANDEMALGALRELRAHGLAVPGQVSVMGFDDIPSARNTVPGLTTVHQDVAALGERAASVLMTILSTGERPAESRVTLPVQLVVRESTGVANQRADDAAPDQDAPPDRAGSTSSRARARITEGVVHA</sequence>
<evidence type="ECO:0000259" key="5">
    <source>
        <dbReference type="PROSITE" id="PS50932"/>
    </source>
</evidence>
<name>A0A7Y0QGL3_CELFI</name>
<evidence type="ECO:0000256" key="1">
    <source>
        <dbReference type="ARBA" id="ARBA00023015"/>
    </source>
</evidence>
<dbReference type="RefSeq" id="WP_169323347.1">
    <property type="nucleotide sequence ID" value="NZ_JABCJJ010000003.1"/>
</dbReference>
<accession>A0A7Y0QGL3</accession>
<dbReference type="Gene3D" id="3.40.50.2300">
    <property type="match status" value="2"/>
</dbReference>
<dbReference type="Pfam" id="PF13377">
    <property type="entry name" value="Peripla_BP_3"/>
    <property type="match status" value="1"/>
</dbReference>
<dbReference type="SMART" id="SM00354">
    <property type="entry name" value="HTH_LACI"/>
    <property type="match status" value="1"/>
</dbReference>
<dbReference type="GO" id="GO:0000976">
    <property type="term" value="F:transcription cis-regulatory region binding"/>
    <property type="evidence" value="ECO:0007669"/>
    <property type="project" value="TreeGrafter"/>
</dbReference>
<dbReference type="InterPro" id="IPR010982">
    <property type="entry name" value="Lambda_DNA-bd_dom_sf"/>
</dbReference>
<feature type="region of interest" description="Disordered" evidence="4">
    <location>
        <begin position="332"/>
        <end position="370"/>
    </location>
</feature>
<feature type="domain" description="HTH lacI-type" evidence="5">
    <location>
        <begin position="3"/>
        <end position="57"/>
    </location>
</feature>
<dbReference type="PROSITE" id="PS50932">
    <property type="entry name" value="HTH_LACI_2"/>
    <property type="match status" value="1"/>
</dbReference>
<gene>
    <name evidence="6" type="ORF">HIR71_03125</name>
</gene>
<dbReference type="SUPFAM" id="SSF53822">
    <property type="entry name" value="Periplasmic binding protein-like I"/>
    <property type="match status" value="1"/>
</dbReference>
<dbReference type="InterPro" id="IPR000843">
    <property type="entry name" value="HTH_LacI"/>
</dbReference>
<evidence type="ECO:0000313" key="6">
    <source>
        <dbReference type="EMBL" id="NMR19218.1"/>
    </source>
</evidence>
<dbReference type="PANTHER" id="PTHR30146:SF138">
    <property type="entry name" value="TRANSCRIPTIONAL REGULATORY PROTEIN"/>
    <property type="match status" value="1"/>
</dbReference>
<dbReference type="CDD" id="cd01392">
    <property type="entry name" value="HTH_LacI"/>
    <property type="match status" value="1"/>
</dbReference>
<proteinExistence type="predicted"/>
<evidence type="ECO:0000256" key="2">
    <source>
        <dbReference type="ARBA" id="ARBA00023125"/>
    </source>
</evidence>
<dbReference type="EMBL" id="JABCJJ010000003">
    <property type="protein sequence ID" value="NMR19218.1"/>
    <property type="molecule type" value="Genomic_DNA"/>
</dbReference>
<dbReference type="Proteomes" id="UP000562124">
    <property type="component" value="Unassembled WGS sequence"/>
</dbReference>
<keyword evidence="3" id="KW-0804">Transcription</keyword>
<dbReference type="PROSITE" id="PS00356">
    <property type="entry name" value="HTH_LACI_1"/>
    <property type="match status" value="1"/>
</dbReference>
<comment type="caution">
    <text evidence="6">The sequence shown here is derived from an EMBL/GenBank/DDBJ whole genome shotgun (WGS) entry which is preliminary data.</text>
</comment>